<dbReference type="InterPro" id="IPR003018">
    <property type="entry name" value="GAF"/>
</dbReference>
<protein>
    <submittedName>
        <fullName evidence="2">GAF domain-containing protein</fullName>
    </submittedName>
</protein>
<dbReference type="SUPFAM" id="SSF55781">
    <property type="entry name" value="GAF domain-like"/>
    <property type="match status" value="1"/>
</dbReference>
<dbReference type="InterPro" id="IPR000014">
    <property type="entry name" value="PAS"/>
</dbReference>
<dbReference type="Pfam" id="PF01590">
    <property type="entry name" value="GAF"/>
    <property type="match status" value="1"/>
</dbReference>
<dbReference type="PROSITE" id="PS50112">
    <property type="entry name" value="PAS"/>
    <property type="match status" value="1"/>
</dbReference>
<dbReference type="Proteomes" id="UP000677537">
    <property type="component" value="Unassembled WGS sequence"/>
</dbReference>
<sequence>MPDVEQMIQRQKMLADFGEFALRCDDLGEILQEACRLVGETLGTSRAKVLEIQEGGKVLWVRAGVGWAEGVVGRVRLPMTEHSSETYSIEKRVLVVTQDISKEDRFQVPEFMKKAGVVALVNAPILLPGERAYGLLQMDDTEPREFGEEDTEFLRTYTIILGPMLDRLLKVSELRRTEERFRLMMEEARDYAIFTADRDDRIIDWLPGAAAVYGWSAEEARGQWS</sequence>
<dbReference type="SUPFAM" id="SSF55785">
    <property type="entry name" value="PYP-like sensor domain (PAS domain)"/>
    <property type="match status" value="1"/>
</dbReference>
<dbReference type="AlphaFoldDB" id="A0A940N6C7"/>
<dbReference type="Gene3D" id="3.30.450.20">
    <property type="entry name" value="PAS domain"/>
    <property type="match status" value="1"/>
</dbReference>
<dbReference type="SMART" id="SM00065">
    <property type="entry name" value="GAF"/>
    <property type="match status" value="1"/>
</dbReference>
<dbReference type="InterPro" id="IPR035965">
    <property type="entry name" value="PAS-like_dom_sf"/>
</dbReference>
<comment type="caution">
    <text evidence="2">The sequence shown here is derived from an EMBL/GenBank/DDBJ whole genome shotgun (WGS) entry which is preliminary data.</text>
</comment>
<dbReference type="InterPro" id="IPR029016">
    <property type="entry name" value="GAF-like_dom_sf"/>
</dbReference>
<organism evidence="2 3">
    <name type="scientific">Roseomonas indoligenes</name>
    <dbReference type="NCBI Taxonomy" id="2820811"/>
    <lineage>
        <taxon>Bacteria</taxon>
        <taxon>Pseudomonadati</taxon>
        <taxon>Pseudomonadota</taxon>
        <taxon>Alphaproteobacteria</taxon>
        <taxon>Acetobacterales</taxon>
        <taxon>Roseomonadaceae</taxon>
        <taxon>Roseomonas</taxon>
    </lineage>
</organism>
<dbReference type="RefSeq" id="WP_209376730.1">
    <property type="nucleotide sequence ID" value="NZ_JAGIZA010000023.1"/>
</dbReference>
<keyword evidence="3" id="KW-1185">Reference proteome</keyword>
<proteinExistence type="predicted"/>
<accession>A0A940N6C7</accession>
<reference evidence="2" key="1">
    <citation type="submission" date="2021-03" db="EMBL/GenBank/DDBJ databases">
        <authorList>
            <person name="So Y."/>
        </authorList>
    </citation>
    <scope>NUCLEOTIDE SEQUENCE</scope>
    <source>
        <strain evidence="2">SG15</strain>
    </source>
</reference>
<evidence type="ECO:0000313" key="3">
    <source>
        <dbReference type="Proteomes" id="UP000677537"/>
    </source>
</evidence>
<dbReference type="Gene3D" id="3.30.450.40">
    <property type="match status" value="1"/>
</dbReference>
<dbReference type="EMBL" id="JAGIZA010000023">
    <property type="protein sequence ID" value="MBP0495935.1"/>
    <property type="molecule type" value="Genomic_DNA"/>
</dbReference>
<dbReference type="NCBIfam" id="TIGR00229">
    <property type="entry name" value="sensory_box"/>
    <property type="match status" value="1"/>
</dbReference>
<evidence type="ECO:0000259" key="1">
    <source>
        <dbReference type="PROSITE" id="PS50112"/>
    </source>
</evidence>
<gene>
    <name evidence="2" type="ORF">J5Y10_24335</name>
</gene>
<name>A0A940N6C7_9PROT</name>
<evidence type="ECO:0000313" key="2">
    <source>
        <dbReference type="EMBL" id="MBP0495935.1"/>
    </source>
</evidence>
<feature type="domain" description="PAS" evidence="1">
    <location>
        <begin position="177"/>
        <end position="225"/>
    </location>
</feature>